<dbReference type="EC" id="2.7.1.40" evidence="5 15"/>
<evidence type="ECO:0000256" key="13">
    <source>
        <dbReference type="ARBA" id="ARBA00023317"/>
    </source>
</evidence>
<dbReference type="AlphaFoldDB" id="A0A3P7J8B0"/>
<evidence type="ECO:0000256" key="2">
    <source>
        <dbReference type="ARBA" id="ARBA00001958"/>
    </source>
</evidence>
<dbReference type="FunFam" id="3.20.20.60:FF:000001">
    <property type="entry name" value="Pyruvate kinase"/>
    <property type="match status" value="1"/>
</dbReference>
<dbReference type="InterPro" id="IPR015813">
    <property type="entry name" value="Pyrv/PenolPyrv_kinase-like_dom"/>
</dbReference>
<evidence type="ECO:0000256" key="1">
    <source>
        <dbReference type="ARBA" id="ARBA00001946"/>
    </source>
</evidence>
<feature type="domain" description="Pyruvate kinase barrel" evidence="16">
    <location>
        <begin position="12"/>
        <end position="257"/>
    </location>
</feature>
<dbReference type="InterPro" id="IPR001697">
    <property type="entry name" value="Pyr_Knase"/>
</dbReference>
<dbReference type="SUPFAM" id="SSF50800">
    <property type="entry name" value="PK beta-barrel domain-like"/>
    <property type="match status" value="1"/>
</dbReference>
<comment type="catalytic activity">
    <reaction evidence="14">
        <text>pyruvate + ATP = phosphoenolpyruvate + ADP + H(+)</text>
        <dbReference type="Rhea" id="RHEA:18157"/>
        <dbReference type="ChEBI" id="CHEBI:15361"/>
        <dbReference type="ChEBI" id="CHEBI:15378"/>
        <dbReference type="ChEBI" id="CHEBI:30616"/>
        <dbReference type="ChEBI" id="CHEBI:58702"/>
        <dbReference type="ChEBI" id="CHEBI:456216"/>
        <dbReference type="EC" id="2.7.1.40"/>
    </reaction>
    <physiologicalReaction direction="right-to-left" evidence="14">
        <dbReference type="Rhea" id="RHEA:18159"/>
    </physiologicalReaction>
</comment>
<keyword evidence="12 15" id="KW-0324">Glycolysis</keyword>
<evidence type="ECO:0000256" key="4">
    <source>
        <dbReference type="ARBA" id="ARBA00008663"/>
    </source>
</evidence>
<dbReference type="EMBL" id="UYYB01097882">
    <property type="protein sequence ID" value="VDM76853.1"/>
    <property type="molecule type" value="Genomic_DNA"/>
</dbReference>
<dbReference type="GO" id="GO:0005524">
    <property type="term" value="F:ATP binding"/>
    <property type="evidence" value="ECO:0007669"/>
    <property type="project" value="UniProtKB-KW"/>
</dbReference>
<comment type="pathway">
    <text evidence="3 15">Carbohydrate degradation; glycolysis; pyruvate from D-glyceraldehyde 3-phosphate: step 5/5.</text>
</comment>
<reference evidence="17 18" key="1">
    <citation type="submission" date="2018-11" db="EMBL/GenBank/DDBJ databases">
        <authorList>
            <consortium name="Pathogen Informatics"/>
        </authorList>
    </citation>
    <scope>NUCLEOTIDE SEQUENCE [LARGE SCALE GENOMIC DNA]</scope>
</reference>
<keyword evidence="10" id="KW-0067">ATP-binding</keyword>
<dbReference type="InterPro" id="IPR015793">
    <property type="entry name" value="Pyrv_Knase_brl"/>
</dbReference>
<dbReference type="GO" id="GO:0006950">
    <property type="term" value="P:response to stress"/>
    <property type="evidence" value="ECO:0007669"/>
    <property type="project" value="UniProtKB-ARBA"/>
</dbReference>
<evidence type="ECO:0000256" key="7">
    <source>
        <dbReference type="ARBA" id="ARBA00022723"/>
    </source>
</evidence>
<keyword evidence="6 15" id="KW-0808">Transferase</keyword>
<dbReference type="GO" id="GO:0000287">
    <property type="term" value="F:magnesium ion binding"/>
    <property type="evidence" value="ECO:0007669"/>
    <property type="project" value="InterPro"/>
</dbReference>
<dbReference type="SUPFAM" id="SSF51621">
    <property type="entry name" value="Phosphoenolpyruvate/pyruvate domain"/>
    <property type="match status" value="1"/>
</dbReference>
<evidence type="ECO:0000256" key="14">
    <source>
        <dbReference type="ARBA" id="ARBA00048967"/>
    </source>
</evidence>
<dbReference type="InterPro" id="IPR040442">
    <property type="entry name" value="Pyrv_kinase-like_dom_sf"/>
</dbReference>
<evidence type="ECO:0000256" key="6">
    <source>
        <dbReference type="ARBA" id="ARBA00022679"/>
    </source>
</evidence>
<evidence type="ECO:0000259" key="16">
    <source>
        <dbReference type="Pfam" id="PF00224"/>
    </source>
</evidence>
<dbReference type="Gene3D" id="3.40.1380.20">
    <property type="entry name" value="Pyruvate kinase, C-terminal domain"/>
    <property type="match status" value="1"/>
</dbReference>
<comment type="similarity">
    <text evidence="4 15">Belongs to the pyruvate kinase family.</text>
</comment>
<dbReference type="OrthoDB" id="108365at2759"/>
<dbReference type="Gene3D" id="2.40.33.10">
    <property type="entry name" value="PK beta-barrel domain-like"/>
    <property type="match status" value="1"/>
</dbReference>
<dbReference type="GO" id="GO:0004743">
    <property type="term" value="F:pyruvate kinase activity"/>
    <property type="evidence" value="ECO:0007669"/>
    <property type="project" value="UniProtKB-EC"/>
</dbReference>
<dbReference type="InterPro" id="IPR015806">
    <property type="entry name" value="Pyrv_Knase_insert_dom_sf"/>
</dbReference>
<keyword evidence="8" id="KW-0547">Nucleotide-binding</keyword>
<evidence type="ECO:0000256" key="3">
    <source>
        <dbReference type="ARBA" id="ARBA00004997"/>
    </source>
</evidence>
<dbReference type="PROSITE" id="PS50890">
    <property type="entry name" value="PUA"/>
    <property type="match status" value="1"/>
</dbReference>
<keyword evidence="13" id="KW-0670">Pyruvate</keyword>
<dbReference type="GO" id="GO:0030955">
    <property type="term" value="F:potassium ion binding"/>
    <property type="evidence" value="ECO:0007669"/>
    <property type="project" value="InterPro"/>
</dbReference>
<evidence type="ECO:0000313" key="18">
    <source>
        <dbReference type="Proteomes" id="UP000270094"/>
    </source>
</evidence>
<gene>
    <name evidence="17" type="ORF">SVUK_LOCUS11851</name>
</gene>
<dbReference type="SUPFAM" id="SSF52935">
    <property type="entry name" value="PK C-terminal domain-like"/>
    <property type="match status" value="1"/>
</dbReference>
<name>A0A3P7J8B0_STRVU</name>
<dbReference type="UniPathway" id="UPA00109">
    <property type="reaction ID" value="UER00188"/>
</dbReference>
<evidence type="ECO:0000256" key="11">
    <source>
        <dbReference type="ARBA" id="ARBA00022842"/>
    </source>
</evidence>
<comment type="cofactor">
    <cofactor evidence="2">
        <name>K(+)</name>
        <dbReference type="ChEBI" id="CHEBI:29103"/>
    </cofactor>
</comment>
<dbReference type="Proteomes" id="UP000270094">
    <property type="component" value="Unassembled WGS sequence"/>
</dbReference>
<organism evidence="17 18">
    <name type="scientific">Strongylus vulgaris</name>
    <name type="common">Blood worm</name>
    <dbReference type="NCBI Taxonomy" id="40348"/>
    <lineage>
        <taxon>Eukaryota</taxon>
        <taxon>Metazoa</taxon>
        <taxon>Ecdysozoa</taxon>
        <taxon>Nematoda</taxon>
        <taxon>Chromadorea</taxon>
        <taxon>Rhabditida</taxon>
        <taxon>Rhabditina</taxon>
        <taxon>Rhabditomorpha</taxon>
        <taxon>Strongyloidea</taxon>
        <taxon>Strongylidae</taxon>
        <taxon>Strongylus</taxon>
    </lineage>
</organism>
<evidence type="ECO:0000256" key="5">
    <source>
        <dbReference type="ARBA" id="ARBA00012142"/>
    </source>
</evidence>
<dbReference type="PANTHER" id="PTHR11817">
    <property type="entry name" value="PYRUVATE KINASE"/>
    <property type="match status" value="1"/>
</dbReference>
<keyword evidence="18" id="KW-1185">Reference proteome</keyword>
<dbReference type="NCBIfam" id="TIGR01064">
    <property type="entry name" value="pyruv_kin"/>
    <property type="match status" value="1"/>
</dbReference>
<sequence length="322" mass="35155">MFYVSVFFFLQKKEILLHQGKSIQLSTDKRVEKSGTATHLYVDYINLPRAVKKGSRIFIDDGLISLLVEEVSENSVMCEVENGGMLGNRKGVNLPGTSVDLPAVTEKDKADLLFGVQQNVDIIFASFIQNAQGIHEIRRILGEEGKHIKIIAKIETEEGVNNADEIVAASDGIMVARGDLGIEIAPEKVFLAQKMLIAKCNLAGKPVICATQMLESMISKPRPTRAECSDVANAVLDGADCVMLSGETAKGDYPIEALKMMHSICKEAELAFYYTRFYEEIMFNTRKPTDMTHTTAIGAVSAAVSCKASAIVLITTTGRLVT</sequence>
<keyword evidence="7" id="KW-0479">Metal-binding</keyword>
<dbReference type="PROSITE" id="PS00110">
    <property type="entry name" value="PYRUVATE_KINASE"/>
    <property type="match status" value="1"/>
</dbReference>
<protein>
    <recommendedName>
        <fullName evidence="5 15">Pyruvate kinase</fullName>
        <ecNumber evidence="5 15">2.7.1.40</ecNumber>
    </recommendedName>
</protein>
<comment type="cofactor">
    <cofactor evidence="1">
        <name>Mg(2+)</name>
        <dbReference type="ChEBI" id="CHEBI:18420"/>
    </cofactor>
</comment>
<evidence type="ECO:0000256" key="12">
    <source>
        <dbReference type="ARBA" id="ARBA00023152"/>
    </source>
</evidence>
<evidence type="ECO:0000256" key="15">
    <source>
        <dbReference type="RuleBase" id="RU000504"/>
    </source>
</evidence>
<dbReference type="InterPro" id="IPR036918">
    <property type="entry name" value="Pyrv_Knase_C_sf"/>
</dbReference>
<proteinExistence type="inferred from homology"/>
<dbReference type="InterPro" id="IPR011037">
    <property type="entry name" value="Pyrv_Knase-like_insert_dom_sf"/>
</dbReference>
<accession>A0A3P7J8B0</accession>
<dbReference type="FunFam" id="2.40.33.10:FF:000001">
    <property type="entry name" value="Pyruvate kinase"/>
    <property type="match status" value="1"/>
</dbReference>
<dbReference type="InterPro" id="IPR018209">
    <property type="entry name" value="Pyrv_Knase_AS"/>
</dbReference>
<evidence type="ECO:0000256" key="10">
    <source>
        <dbReference type="ARBA" id="ARBA00022840"/>
    </source>
</evidence>
<dbReference type="Pfam" id="PF00224">
    <property type="entry name" value="PK"/>
    <property type="match status" value="1"/>
</dbReference>
<dbReference type="Gene3D" id="3.20.20.60">
    <property type="entry name" value="Phosphoenolpyruvate-binding domains"/>
    <property type="match status" value="1"/>
</dbReference>
<keyword evidence="11 15" id="KW-0460">Magnesium</keyword>
<dbReference type="PRINTS" id="PR01050">
    <property type="entry name" value="PYRUVTKNASE"/>
</dbReference>
<keyword evidence="9 15" id="KW-0418">Kinase</keyword>
<evidence type="ECO:0000256" key="8">
    <source>
        <dbReference type="ARBA" id="ARBA00022741"/>
    </source>
</evidence>
<evidence type="ECO:0000256" key="9">
    <source>
        <dbReference type="ARBA" id="ARBA00022777"/>
    </source>
</evidence>
<evidence type="ECO:0000313" key="17">
    <source>
        <dbReference type="EMBL" id="VDM76853.1"/>
    </source>
</evidence>
<dbReference type="GO" id="GO:0016301">
    <property type="term" value="F:kinase activity"/>
    <property type="evidence" value="ECO:0007669"/>
    <property type="project" value="UniProtKB-KW"/>
</dbReference>